<protein>
    <recommendedName>
        <fullName evidence="4">hydroxyacid-oxoacid transhydrogenase</fullName>
        <ecNumber evidence="4">1.1.99.24</ecNumber>
    </recommendedName>
</protein>
<dbReference type="OrthoDB" id="9815791at2"/>
<dbReference type="PANTHER" id="PTHR11496:SF83">
    <property type="entry name" value="HYDROXYACID-OXOACID TRANSHYDROGENASE, MITOCHONDRIAL"/>
    <property type="match status" value="1"/>
</dbReference>
<keyword evidence="12" id="KW-1185">Reference proteome</keyword>
<evidence type="ECO:0000313" key="11">
    <source>
        <dbReference type="EMBL" id="PKU22132.1"/>
    </source>
</evidence>
<name>A0A2N3PP01_9PROT</name>
<comment type="catalytic activity">
    <reaction evidence="7">
        <text>a primary alcohol + NAD(+) = an aldehyde + NADH + H(+)</text>
        <dbReference type="Rhea" id="RHEA:10736"/>
        <dbReference type="ChEBI" id="CHEBI:15378"/>
        <dbReference type="ChEBI" id="CHEBI:15734"/>
        <dbReference type="ChEBI" id="CHEBI:17478"/>
        <dbReference type="ChEBI" id="CHEBI:57540"/>
        <dbReference type="ChEBI" id="CHEBI:57945"/>
        <dbReference type="EC" id="1.1.1.1"/>
    </reaction>
</comment>
<proteinExistence type="inferred from homology"/>
<dbReference type="PANTHER" id="PTHR11496">
    <property type="entry name" value="ALCOHOL DEHYDROGENASE"/>
    <property type="match status" value="1"/>
</dbReference>
<evidence type="ECO:0000256" key="7">
    <source>
        <dbReference type="ARBA" id="ARBA00049243"/>
    </source>
</evidence>
<dbReference type="Gene3D" id="3.40.50.1970">
    <property type="match status" value="1"/>
</dbReference>
<feature type="domain" description="Fe-containing alcohol dehydrogenase-like C-terminal" evidence="10">
    <location>
        <begin position="234"/>
        <end position="419"/>
    </location>
</feature>
<comment type="similarity">
    <text evidence="3">Belongs to the iron-containing alcohol dehydrogenase family. Hydroxyacid-oxoacid transhydrogenase subfamily.</text>
</comment>
<dbReference type="GO" id="GO:0047988">
    <property type="term" value="F:hydroxyacid-oxoacid transhydrogenase activity"/>
    <property type="evidence" value="ECO:0007669"/>
    <property type="project" value="UniProtKB-EC"/>
</dbReference>
<evidence type="ECO:0000259" key="10">
    <source>
        <dbReference type="Pfam" id="PF25137"/>
    </source>
</evidence>
<reference evidence="12" key="1">
    <citation type="submission" date="2017-12" db="EMBL/GenBank/DDBJ databases">
        <title>Draft genome sequence of Telmatospirillum siberiense 26-4b1T, an acidotolerant peatland alphaproteobacterium potentially involved in sulfur cycling.</title>
        <authorList>
            <person name="Hausmann B."/>
            <person name="Pjevac P."/>
            <person name="Schreck K."/>
            <person name="Herbold C.W."/>
            <person name="Daims H."/>
            <person name="Wagner M."/>
            <person name="Pester M."/>
            <person name="Loy A."/>
        </authorList>
    </citation>
    <scope>NUCLEOTIDE SEQUENCE [LARGE SCALE GENOMIC DNA]</scope>
    <source>
        <strain evidence="12">26-4b1</strain>
    </source>
</reference>
<dbReference type="Pfam" id="PF00465">
    <property type="entry name" value="Fe-ADH"/>
    <property type="match status" value="1"/>
</dbReference>
<dbReference type="GO" id="GO:0004022">
    <property type="term" value="F:alcohol dehydrogenase (NAD+) activity"/>
    <property type="evidence" value="ECO:0007669"/>
    <property type="project" value="UniProtKB-EC"/>
</dbReference>
<dbReference type="InterPro" id="IPR001670">
    <property type="entry name" value="ADH_Fe/GldA"/>
</dbReference>
<dbReference type="InterPro" id="IPR056798">
    <property type="entry name" value="ADH_Fe_C"/>
</dbReference>
<evidence type="ECO:0000313" key="12">
    <source>
        <dbReference type="Proteomes" id="UP000233293"/>
    </source>
</evidence>
<dbReference type="SUPFAM" id="SSF56796">
    <property type="entry name" value="Dehydroquinate synthase-like"/>
    <property type="match status" value="1"/>
</dbReference>
<keyword evidence="5" id="KW-0809">Transit peptide</keyword>
<organism evidence="11 12">
    <name type="scientific">Telmatospirillum siberiense</name>
    <dbReference type="NCBI Taxonomy" id="382514"/>
    <lineage>
        <taxon>Bacteria</taxon>
        <taxon>Pseudomonadati</taxon>
        <taxon>Pseudomonadota</taxon>
        <taxon>Alphaproteobacteria</taxon>
        <taxon>Rhodospirillales</taxon>
        <taxon>Rhodospirillaceae</taxon>
        <taxon>Telmatospirillum</taxon>
    </lineage>
</organism>
<dbReference type="AlphaFoldDB" id="A0A2N3PP01"/>
<gene>
    <name evidence="11" type="ORF">CWS72_23125</name>
</gene>
<dbReference type="InterPro" id="IPR039697">
    <property type="entry name" value="Alcohol_dehydrogenase_Fe"/>
</dbReference>
<evidence type="ECO:0000256" key="8">
    <source>
        <dbReference type="ARBA" id="ARBA00049496"/>
    </source>
</evidence>
<dbReference type="Gene3D" id="1.20.1090.10">
    <property type="entry name" value="Dehydroquinate synthase-like - alpha domain"/>
    <property type="match status" value="1"/>
</dbReference>
<dbReference type="InterPro" id="IPR042157">
    <property type="entry name" value="HOT"/>
</dbReference>
<keyword evidence="6" id="KW-0560">Oxidoreductase</keyword>
<accession>A0A2N3PP01</accession>
<evidence type="ECO:0000256" key="2">
    <source>
        <dbReference type="ARBA" id="ARBA00001962"/>
    </source>
</evidence>
<dbReference type="FunFam" id="3.40.50.1970:FF:000003">
    <property type="entry name" value="Alcohol dehydrogenase, iron-containing"/>
    <property type="match status" value="1"/>
</dbReference>
<evidence type="ECO:0000259" key="9">
    <source>
        <dbReference type="Pfam" id="PF00465"/>
    </source>
</evidence>
<dbReference type="Pfam" id="PF25137">
    <property type="entry name" value="ADH_Fe_C"/>
    <property type="match status" value="1"/>
</dbReference>
<evidence type="ECO:0000256" key="5">
    <source>
        <dbReference type="ARBA" id="ARBA00022946"/>
    </source>
</evidence>
<evidence type="ECO:0000256" key="1">
    <source>
        <dbReference type="ARBA" id="ARBA00000813"/>
    </source>
</evidence>
<evidence type="ECO:0000256" key="6">
    <source>
        <dbReference type="ARBA" id="ARBA00023002"/>
    </source>
</evidence>
<evidence type="ECO:0000256" key="3">
    <source>
        <dbReference type="ARBA" id="ARBA00010005"/>
    </source>
</evidence>
<evidence type="ECO:0000256" key="4">
    <source>
        <dbReference type="ARBA" id="ARBA00013182"/>
    </source>
</evidence>
<dbReference type="EMBL" id="PIUM01000037">
    <property type="protein sequence ID" value="PKU22132.1"/>
    <property type="molecule type" value="Genomic_DNA"/>
</dbReference>
<feature type="domain" description="Alcohol dehydrogenase iron-type/glycerol dehydrogenase GldA" evidence="9">
    <location>
        <begin position="17"/>
        <end position="187"/>
    </location>
</feature>
<sequence>MAMGTKETIFSIEHAAIRFGPGALEDVGEEARTLGLTRVLLVTDARIRRLPFFETVRTSLHRAGVEAVVFDRTEVEPTDVSMLEAARAATEARVDGFISLGGGSVMDTAKAANLFSTWPAEFLSYVAAPLGESRAVPGPLKPHIACPTTFGTGAENTGIAIFDVTAAKVKTGIVSRRIRPTLGILDPTVLTHLPARVVAANGFDVLSHAMESFSAKPYTARQRPPLPSQRPMTQGANPYSAVPCLEAIRLTSRNLVAAVTEGDPEARSQLMFAGLLAGIGFGNSGCHLPHAMSYPVAKLVRSFRPEEWGEGKPLVPHGMAVAVNAPAALRWLARAAPERFAPIARALEGPGRDDHPGDTIAGVLLGLMRQTGIPVNLAQLGFDEKDIGTLAKGALEQKRLVENFPGELSHTDMEAIFREGLFQGESAS</sequence>
<dbReference type="GO" id="GO:0046872">
    <property type="term" value="F:metal ion binding"/>
    <property type="evidence" value="ECO:0007669"/>
    <property type="project" value="InterPro"/>
</dbReference>
<dbReference type="EC" id="1.1.99.24" evidence="4"/>
<comment type="catalytic activity">
    <reaction evidence="1">
        <text>(S)-3-hydroxybutanoate + 2-oxoglutarate = (R)-2-hydroxyglutarate + acetoacetate</text>
        <dbReference type="Rhea" id="RHEA:23048"/>
        <dbReference type="ChEBI" id="CHEBI:11047"/>
        <dbReference type="ChEBI" id="CHEBI:13705"/>
        <dbReference type="ChEBI" id="CHEBI:15801"/>
        <dbReference type="ChEBI" id="CHEBI:16810"/>
        <dbReference type="EC" id="1.1.99.24"/>
    </reaction>
</comment>
<comment type="catalytic activity">
    <reaction evidence="8">
        <text>4-hydroxybutanoate + 2-oxoglutarate = (R)-2-hydroxyglutarate + succinate semialdehyde</text>
        <dbReference type="Rhea" id="RHEA:24734"/>
        <dbReference type="ChEBI" id="CHEBI:15801"/>
        <dbReference type="ChEBI" id="CHEBI:16724"/>
        <dbReference type="ChEBI" id="CHEBI:16810"/>
        <dbReference type="ChEBI" id="CHEBI:57706"/>
        <dbReference type="EC" id="1.1.99.24"/>
    </reaction>
</comment>
<dbReference type="Proteomes" id="UP000233293">
    <property type="component" value="Unassembled WGS sequence"/>
</dbReference>
<dbReference type="CDD" id="cd08190">
    <property type="entry name" value="HOT"/>
    <property type="match status" value="1"/>
</dbReference>
<comment type="cofactor">
    <cofactor evidence="2">
        <name>Fe cation</name>
        <dbReference type="ChEBI" id="CHEBI:24875"/>
    </cofactor>
</comment>
<comment type="caution">
    <text evidence="11">The sequence shown here is derived from an EMBL/GenBank/DDBJ whole genome shotgun (WGS) entry which is preliminary data.</text>
</comment>